<dbReference type="AlphaFoldDB" id="A0A634WMD7"/>
<sequence length="124" mass="14041">VLNCNKPAERKNKVLFINGVEHVTRERAHSRLSKDDLAVLCEAYFSPENQNNITALVDIDAIKGNLYNLSIPLYVQAQQNGKVHNIEHAIEAWKVSRIQLKKQTNKLFQSLAELGYNVQSKVGQ</sequence>
<dbReference type="GO" id="GO:0003677">
    <property type="term" value="F:DNA binding"/>
    <property type="evidence" value="ECO:0007669"/>
    <property type="project" value="InterPro"/>
</dbReference>
<dbReference type="Gene3D" id="3.40.50.150">
    <property type="entry name" value="Vaccinia Virus protein VP39"/>
    <property type="match status" value="1"/>
</dbReference>
<evidence type="ECO:0000259" key="2">
    <source>
        <dbReference type="Pfam" id="PF02384"/>
    </source>
</evidence>
<name>A0A634WMD7_SALET</name>
<proteinExistence type="inferred from homology"/>
<evidence type="ECO:0000313" key="3">
    <source>
        <dbReference type="EMBL" id="EDH6342739.1"/>
    </source>
</evidence>
<reference evidence="3" key="1">
    <citation type="submission" date="2018-07" db="EMBL/GenBank/DDBJ databases">
        <authorList>
            <person name="Ashton P.M."/>
            <person name="Dallman T."/>
            <person name="Nair S."/>
            <person name="De Pinna E."/>
            <person name="Peters T."/>
            <person name="Grant K."/>
        </authorList>
    </citation>
    <scope>NUCLEOTIDE SEQUENCE</scope>
    <source>
        <strain evidence="3">369915</strain>
    </source>
</reference>
<gene>
    <name evidence="3" type="ORF">CB381_22970</name>
</gene>
<keyword evidence="3" id="KW-0808">Transferase</keyword>
<dbReference type="SUPFAM" id="SSF53335">
    <property type="entry name" value="S-adenosyl-L-methionine-dependent methyltransferases"/>
    <property type="match status" value="1"/>
</dbReference>
<dbReference type="GO" id="GO:0008170">
    <property type="term" value="F:N-methyltransferase activity"/>
    <property type="evidence" value="ECO:0007669"/>
    <property type="project" value="InterPro"/>
</dbReference>
<comment type="caution">
    <text evidence="3">The sequence shown here is derived from an EMBL/GenBank/DDBJ whole genome shotgun (WGS) entry which is preliminary data.</text>
</comment>
<dbReference type="InterPro" id="IPR029063">
    <property type="entry name" value="SAM-dependent_MTases_sf"/>
</dbReference>
<organism evidence="3">
    <name type="scientific">Salmonella enterica subsp. enterica serovar Agona</name>
    <dbReference type="NCBI Taxonomy" id="58095"/>
    <lineage>
        <taxon>Bacteria</taxon>
        <taxon>Pseudomonadati</taxon>
        <taxon>Pseudomonadota</taxon>
        <taxon>Gammaproteobacteria</taxon>
        <taxon>Enterobacterales</taxon>
        <taxon>Enterobacteriaceae</taxon>
        <taxon>Salmonella</taxon>
    </lineage>
</organism>
<evidence type="ECO:0000256" key="1">
    <source>
        <dbReference type="ARBA" id="ARBA00006594"/>
    </source>
</evidence>
<dbReference type="InterPro" id="IPR003356">
    <property type="entry name" value="DNA_methylase_A-5"/>
</dbReference>
<dbReference type="Pfam" id="PF02384">
    <property type="entry name" value="N6_Mtase"/>
    <property type="match status" value="1"/>
</dbReference>
<dbReference type="GO" id="GO:0032259">
    <property type="term" value="P:methylation"/>
    <property type="evidence" value="ECO:0007669"/>
    <property type="project" value="UniProtKB-KW"/>
</dbReference>
<protein>
    <submittedName>
        <fullName evidence="3">SAM-dependent DNA methyltransferase</fullName>
    </submittedName>
</protein>
<keyword evidence="3" id="KW-0489">Methyltransferase</keyword>
<accession>A0A634WMD7</accession>
<comment type="similarity">
    <text evidence="1">Belongs to the N(4)/N(6)-methyltransferase family.</text>
</comment>
<dbReference type="EMBL" id="AAMIHC010000067">
    <property type="protein sequence ID" value="EDH6342739.1"/>
    <property type="molecule type" value="Genomic_DNA"/>
</dbReference>
<feature type="non-terminal residue" evidence="3">
    <location>
        <position position="1"/>
    </location>
</feature>
<feature type="domain" description="DNA methylase adenine-specific" evidence="2">
    <location>
        <begin position="1"/>
        <end position="79"/>
    </location>
</feature>